<dbReference type="SUPFAM" id="SSF48498">
    <property type="entry name" value="Tetracyclin repressor-like, C-terminal domain"/>
    <property type="match status" value="1"/>
</dbReference>
<keyword evidence="2" id="KW-1185">Reference proteome</keyword>
<reference evidence="1" key="1">
    <citation type="submission" date="2022-01" db="EMBL/GenBank/DDBJ databases">
        <title>Genome-Based Taxonomic Classification of the Phylum Actinobacteria.</title>
        <authorList>
            <person name="Gao Y."/>
        </authorList>
    </citation>
    <scope>NUCLEOTIDE SEQUENCE</scope>
    <source>
        <strain evidence="1">KLBMP 8922</strain>
    </source>
</reference>
<organism evidence="1 2">
    <name type="scientific">Yinghuangia soli</name>
    <dbReference type="NCBI Taxonomy" id="2908204"/>
    <lineage>
        <taxon>Bacteria</taxon>
        <taxon>Bacillati</taxon>
        <taxon>Actinomycetota</taxon>
        <taxon>Actinomycetes</taxon>
        <taxon>Kitasatosporales</taxon>
        <taxon>Streptomycetaceae</taxon>
        <taxon>Yinghuangia</taxon>
    </lineage>
</organism>
<protein>
    <submittedName>
        <fullName evidence="1">TetR/AcrR family transcriptional regulator</fullName>
    </submittedName>
</protein>
<gene>
    <name evidence="1" type="ORF">LZ495_39210</name>
</gene>
<comment type="caution">
    <text evidence="1">The sequence shown here is derived from an EMBL/GenBank/DDBJ whole genome shotgun (WGS) entry which is preliminary data.</text>
</comment>
<proteinExistence type="predicted"/>
<dbReference type="EMBL" id="JAKFHA010000045">
    <property type="protein sequence ID" value="MCF2533218.1"/>
    <property type="molecule type" value="Genomic_DNA"/>
</dbReference>
<name>A0AA41U3Y7_9ACTN</name>
<dbReference type="Gene3D" id="1.10.357.10">
    <property type="entry name" value="Tetracycline Repressor, domain 2"/>
    <property type="match status" value="1"/>
</dbReference>
<dbReference type="AlphaFoldDB" id="A0AA41U3Y7"/>
<dbReference type="InterPro" id="IPR036271">
    <property type="entry name" value="Tet_transcr_reg_TetR-rel_C_sf"/>
</dbReference>
<dbReference type="InterPro" id="IPR009057">
    <property type="entry name" value="Homeodomain-like_sf"/>
</dbReference>
<dbReference type="SUPFAM" id="SSF46689">
    <property type="entry name" value="Homeodomain-like"/>
    <property type="match status" value="1"/>
</dbReference>
<dbReference type="Proteomes" id="UP001165378">
    <property type="component" value="Unassembled WGS sequence"/>
</dbReference>
<evidence type="ECO:0000313" key="2">
    <source>
        <dbReference type="Proteomes" id="UP001165378"/>
    </source>
</evidence>
<evidence type="ECO:0000313" key="1">
    <source>
        <dbReference type="EMBL" id="MCF2533218.1"/>
    </source>
</evidence>
<dbReference type="RefSeq" id="WP_235057992.1">
    <property type="nucleotide sequence ID" value="NZ_JAKFHA010000045.1"/>
</dbReference>
<accession>A0AA41U3Y7</accession>
<sequence>MPIDVDEAERLRAIAKATLAVAARDGARAVTIRAVANELGGSTAMVTNYVPTRVALITNAVDAAEPRWREELESHIAGLQGAARLRATVEWFLSTEPDDLVLRGLWIEMLSSSRVGPTQDAPTSGEAAATWEELRSAAADAEVAAPDLAADTLFLLVRGYFVATVEGAEQASPERAARVAEAVVAMLTAR</sequence>